<keyword evidence="5" id="KW-1185">Reference proteome</keyword>
<proteinExistence type="predicted"/>
<feature type="domain" description="Pyridoxamine 5'-phosphate oxidase N-terminal" evidence="2">
    <location>
        <begin position="24"/>
        <end position="145"/>
    </location>
</feature>
<dbReference type="Pfam" id="PF01243">
    <property type="entry name" value="PNPOx_N"/>
    <property type="match status" value="1"/>
</dbReference>
<dbReference type="AlphaFoldDB" id="A0A9W6LTP2"/>
<evidence type="ECO:0000259" key="3">
    <source>
        <dbReference type="Pfam" id="PF10615"/>
    </source>
</evidence>
<protein>
    <submittedName>
        <fullName evidence="4">Pyridoxamine 5'-phosphate oxidase</fullName>
    </submittedName>
</protein>
<dbReference type="Gene3D" id="2.30.110.10">
    <property type="entry name" value="Electron Transport, Fmn-binding Protein, Chain A"/>
    <property type="match status" value="1"/>
</dbReference>
<name>A0A9W6LTP2_9HYPH</name>
<dbReference type="InterPro" id="IPR012349">
    <property type="entry name" value="Split_barrel_FMN-bd"/>
</dbReference>
<feature type="region of interest" description="Disordered" evidence="1">
    <location>
        <begin position="1"/>
        <end position="21"/>
    </location>
</feature>
<sequence length="253" mass="26535">MTIANAGGPPRDPRQDPDFNPAAESKRLLRAIRTATLATLTPGGAPFATLTAIATDYDGAPILLLSKLAHHTGNLERDGRCSLLLAQGGRGDPLAHPRLTLVATAARTQSPTARARFLARNPKAQLYADFPDFSFWRAEIQAVHLNGGFARAADFGPEGLLTDLSGAEALLAAEADIVAHMNADHAEALALYAEKLAGAKAGQWRASGVDPEGLDLVSGDATARVFFPQRVKTPEDARAALVAMVAQARGATS</sequence>
<dbReference type="Proteomes" id="UP001144323">
    <property type="component" value="Unassembled WGS sequence"/>
</dbReference>
<comment type="caution">
    <text evidence="4">The sequence shown here is derived from an EMBL/GenBank/DDBJ whole genome shotgun (WGS) entry which is preliminary data.</text>
</comment>
<accession>A0A9W6LTP2</accession>
<evidence type="ECO:0000256" key="1">
    <source>
        <dbReference type="SAM" id="MobiDB-lite"/>
    </source>
</evidence>
<dbReference type="RefSeq" id="WP_281804701.1">
    <property type="nucleotide sequence ID" value="NZ_BSEC01000001.1"/>
</dbReference>
<dbReference type="Gene3D" id="3.20.180.10">
    <property type="entry name" value="PNP-oxidase-like"/>
    <property type="match status" value="1"/>
</dbReference>
<dbReference type="InterPro" id="IPR011576">
    <property type="entry name" value="Pyridox_Oxase_N"/>
</dbReference>
<dbReference type="InterPro" id="IPR019595">
    <property type="entry name" value="DUF2470"/>
</dbReference>
<reference evidence="4" key="1">
    <citation type="journal article" date="2023" name="Int. J. Syst. Evol. Microbiol.">
        <title>Methylocystis iwaonis sp. nov., a type II methane-oxidizing bacterium from surface soil of a rice paddy field in Japan, and emended description of the genus Methylocystis (ex Whittenbury et al. 1970) Bowman et al. 1993.</title>
        <authorList>
            <person name="Kaise H."/>
            <person name="Sawadogo J.B."/>
            <person name="Alam M.S."/>
            <person name="Ueno C."/>
            <person name="Dianou D."/>
            <person name="Shinjo R."/>
            <person name="Asakawa S."/>
        </authorList>
    </citation>
    <scope>NUCLEOTIDE SEQUENCE</scope>
    <source>
        <strain evidence="4">LMG27198</strain>
    </source>
</reference>
<dbReference type="PANTHER" id="PTHR13343">
    <property type="entry name" value="CREG1 PROTEIN"/>
    <property type="match status" value="1"/>
</dbReference>
<evidence type="ECO:0000259" key="2">
    <source>
        <dbReference type="Pfam" id="PF01243"/>
    </source>
</evidence>
<organism evidence="4 5">
    <name type="scientific">Methylocystis echinoides</name>
    <dbReference type="NCBI Taxonomy" id="29468"/>
    <lineage>
        <taxon>Bacteria</taxon>
        <taxon>Pseudomonadati</taxon>
        <taxon>Pseudomonadota</taxon>
        <taxon>Alphaproteobacteria</taxon>
        <taxon>Hyphomicrobiales</taxon>
        <taxon>Methylocystaceae</taxon>
        <taxon>Methylocystis</taxon>
    </lineage>
</organism>
<dbReference type="SUPFAM" id="SSF50475">
    <property type="entry name" value="FMN-binding split barrel"/>
    <property type="match status" value="1"/>
</dbReference>
<evidence type="ECO:0000313" key="5">
    <source>
        <dbReference type="Proteomes" id="UP001144323"/>
    </source>
</evidence>
<dbReference type="EMBL" id="BSEC01000001">
    <property type="protein sequence ID" value="GLI94599.1"/>
    <property type="molecule type" value="Genomic_DNA"/>
</dbReference>
<gene>
    <name evidence="4" type="ORF">LMG27198_35910</name>
</gene>
<dbReference type="GO" id="GO:0005737">
    <property type="term" value="C:cytoplasm"/>
    <property type="evidence" value="ECO:0007669"/>
    <property type="project" value="UniProtKB-ARBA"/>
</dbReference>
<feature type="domain" description="DUF2470" evidence="3">
    <location>
        <begin position="174"/>
        <end position="244"/>
    </location>
</feature>
<dbReference type="PANTHER" id="PTHR13343:SF17">
    <property type="entry name" value="CELLULAR REPRESSOR OF E1A-STIMULATED GENES, ISOFORM A"/>
    <property type="match status" value="1"/>
</dbReference>
<dbReference type="Pfam" id="PF10615">
    <property type="entry name" value="DUF2470"/>
    <property type="match status" value="1"/>
</dbReference>
<dbReference type="InterPro" id="IPR037119">
    <property type="entry name" value="Haem_oxidase_HugZ-like_sf"/>
</dbReference>
<evidence type="ECO:0000313" key="4">
    <source>
        <dbReference type="EMBL" id="GLI94599.1"/>
    </source>
</evidence>